<feature type="domain" description="SAF" evidence="6">
    <location>
        <begin position="101"/>
        <end position="163"/>
    </location>
</feature>
<dbReference type="OrthoDB" id="7727421at2"/>
<keyword evidence="8" id="KW-1185">Reference proteome</keyword>
<dbReference type="CDD" id="cd11614">
    <property type="entry name" value="SAF_CpaB_FlgA_like"/>
    <property type="match status" value="1"/>
</dbReference>
<protein>
    <submittedName>
        <fullName evidence="7">Flagellar basal body P-ring formation protein FlgA</fullName>
    </submittedName>
</protein>
<feature type="compositionally biased region" description="Polar residues" evidence="4">
    <location>
        <begin position="225"/>
        <end position="243"/>
    </location>
</feature>
<feature type="signal peptide" evidence="5">
    <location>
        <begin position="1"/>
        <end position="23"/>
    </location>
</feature>
<dbReference type="PANTHER" id="PTHR36307">
    <property type="entry name" value="FLAGELLA BASAL BODY P-RING FORMATION PROTEIN FLGA"/>
    <property type="match status" value="1"/>
</dbReference>
<feature type="chain" id="PRO_5018752945" evidence="5">
    <location>
        <begin position="24"/>
        <end position="252"/>
    </location>
</feature>
<sequence>MIAMLRSIAGRLAGALLALSALAAPVQAGPVETLLAEELLGTLGPSVPADARVSLTLGAPFDGPVDQIRAIAHDPRGGTFRAQVVSNGRTVELAGRAEIEVEMPVPVRRIRPGEIIEAADLTLVRMPLERAGAGFVQSAEALVGLSPRRQMPAGRLVLVGSVGMPIVVQRNRPVTLVYEDGPLVLAARGRALQEGGVGDLVRVMNVASSTVVTGTVTGAETVSVNGPSVNGPSFNGLSSTQQAARRDAPSKP</sequence>
<keyword evidence="2 5" id="KW-0732">Signal</keyword>
<keyword evidence="3" id="KW-0574">Periplasm</keyword>
<dbReference type="PANTHER" id="PTHR36307:SF1">
    <property type="entry name" value="FLAGELLA BASAL BODY P-RING FORMATION PROTEIN FLGA"/>
    <property type="match status" value="1"/>
</dbReference>
<proteinExistence type="predicted"/>
<evidence type="ECO:0000313" key="7">
    <source>
        <dbReference type="EMBL" id="RUQ66570.1"/>
    </source>
</evidence>
<keyword evidence="7" id="KW-0282">Flagellum</keyword>
<dbReference type="EMBL" id="RZIJ01000020">
    <property type="protein sequence ID" value="RUQ66570.1"/>
    <property type="molecule type" value="Genomic_DNA"/>
</dbReference>
<evidence type="ECO:0000259" key="6">
    <source>
        <dbReference type="SMART" id="SM00858"/>
    </source>
</evidence>
<evidence type="ECO:0000256" key="2">
    <source>
        <dbReference type="ARBA" id="ARBA00022729"/>
    </source>
</evidence>
<dbReference type="GO" id="GO:0044780">
    <property type="term" value="P:bacterial-type flagellum assembly"/>
    <property type="evidence" value="ECO:0007669"/>
    <property type="project" value="InterPro"/>
</dbReference>
<evidence type="ECO:0000256" key="1">
    <source>
        <dbReference type="ARBA" id="ARBA00004418"/>
    </source>
</evidence>
<dbReference type="NCBIfam" id="TIGR03170">
    <property type="entry name" value="flgA_cterm"/>
    <property type="match status" value="1"/>
</dbReference>
<dbReference type="AlphaFoldDB" id="A0A3S1CET6"/>
<comment type="subcellular location">
    <subcellularLocation>
        <location evidence="1">Periplasm</location>
    </subcellularLocation>
</comment>
<dbReference type="Pfam" id="PF13144">
    <property type="entry name" value="ChapFlgA"/>
    <property type="match status" value="1"/>
</dbReference>
<dbReference type="InterPro" id="IPR013974">
    <property type="entry name" value="SAF"/>
</dbReference>
<gene>
    <name evidence="7" type="primary">flgA</name>
    <name evidence="7" type="ORF">EJ913_22325</name>
</gene>
<dbReference type="Gene3D" id="3.90.1210.10">
    <property type="entry name" value="Antifreeze-like/N-acetylneuraminic acid synthase C-terminal domain"/>
    <property type="match status" value="1"/>
</dbReference>
<dbReference type="InterPro" id="IPR017585">
    <property type="entry name" value="SAF_FlgA"/>
</dbReference>
<reference evidence="7 8" key="1">
    <citation type="submission" date="2018-12" db="EMBL/GenBank/DDBJ databases">
        <authorList>
            <person name="Yang Y."/>
        </authorList>
    </citation>
    <scope>NUCLEOTIDE SEQUENCE [LARGE SCALE GENOMIC DNA]</scope>
    <source>
        <strain evidence="7 8">GSF71</strain>
    </source>
</reference>
<keyword evidence="7" id="KW-0969">Cilium</keyword>
<dbReference type="GO" id="GO:0042597">
    <property type="term" value="C:periplasmic space"/>
    <property type="evidence" value="ECO:0007669"/>
    <property type="project" value="UniProtKB-SubCell"/>
</dbReference>
<evidence type="ECO:0000313" key="8">
    <source>
        <dbReference type="Proteomes" id="UP000280346"/>
    </source>
</evidence>
<dbReference type="Proteomes" id="UP000280346">
    <property type="component" value="Unassembled WGS sequence"/>
</dbReference>
<dbReference type="SMART" id="SM00858">
    <property type="entry name" value="SAF"/>
    <property type="match status" value="1"/>
</dbReference>
<feature type="region of interest" description="Disordered" evidence="4">
    <location>
        <begin position="223"/>
        <end position="252"/>
    </location>
</feature>
<accession>A0A3S1CET6</accession>
<evidence type="ECO:0000256" key="3">
    <source>
        <dbReference type="ARBA" id="ARBA00022764"/>
    </source>
</evidence>
<evidence type="ECO:0000256" key="5">
    <source>
        <dbReference type="SAM" id="SignalP"/>
    </source>
</evidence>
<comment type="caution">
    <text evidence="7">The sequence shown here is derived from an EMBL/GenBank/DDBJ whole genome shotgun (WGS) entry which is preliminary data.</text>
</comment>
<evidence type="ECO:0000256" key="4">
    <source>
        <dbReference type="SAM" id="MobiDB-lite"/>
    </source>
</evidence>
<name>A0A3S1CET6_9PROT</name>
<dbReference type="Gene3D" id="2.30.30.760">
    <property type="match status" value="1"/>
</dbReference>
<dbReference type="InterPro" id="IPR039246">
    <property type="entry name" value="Flagellar_FlgA"/>
</dbReference>
<organism evidence="7 8">
    <name type="scientific">Azospirillum doebereinerae</name>
    <dbReference type="NCBI Taxonomy" id="92933"/>
    <lineage>
        <taxon>Bacteria</taxon>
        <taxon>Pseudomonadati</taxon>
        <taxon>Pseudomonadota</taxon>
        <taxon>Alphaproteobacteria</taxon>
        <taxon>Rhodospirillales</taxon>
        <taxon>Azospirillaceae</taxon>
        <taxon>Azospirillum</taxon>
    </lineage>
</organism>
<keyword evidence="7" id="KW-0966">Cell projection</keyword>